<evidence type="ECO:0008006" key="2">
    <source>
        <dbReference type="Google" id="ProtNLM"/>
    </source>
</evidence>
<reference evidence="1" key="1">
    <citation type="submission" date="2018-06" db="EMBL/GenBank/DDBJ databases">
        <authorList>
            <person name="Zhirakovskaya E."/>
        </authorList>
    </citation>
    <scope>NUCLEOTIDE SEQUENCE</scope>
</reference>
<gene>
    <name evidence="1" type="ORF">MNBD_GAMMA22-2843</name>
</gene>
<protein>
    <recommendedName>
        <fullName evidence="2">YkgJ family cysteine cluster protein</fullName>
    </recommendedName>
</protein>
<dbReference type="Pfam" id="PF03692">
    <property type="entry name" value="CxxCxxCC"/>
    <property type="match status" value="1"/>
</dbReference>
<dbReference type="InterPro" id="IPR005358">
    <property type="entry name" value="Puta_zinc/iron-chelating_dom"/>
</dbReference>
<evidence type="ECO:0000313" key="1">
    <source>
        <dbReference type="EMBL" id="VAX00702.1"/>
    </source>
</evidence>
<sequence length="126" mass="14884">MKECNQCGKCCTKYSDGGLSASQNEIEYWEIFRPDIAEFVYKGEIWIDPNTRDKINRCPWLQKDLDQEIYSCAIYNDRPNDCKYYPVTIEQMIADECEMLQANDLKYQTKAQNQLNILMEDSRPPF</sequence>
<dbReference type="EMBL" id="UOFS01000045">
    <property type="protein sequence ID" value="VAX00702.1"/>
    <property type="molecule type" value="Genomic_DNA"/>
</dbReference>
<dbReference type="AlphaFoldDB" id="A0A3B1A9K3"/>
<accession>A0A3B1A9K3</accession>
<proteinExistence type="predicted"/>
<organism evidence="1">
    <name type="scientific">hydrothermal vent metagenome</name>
    <dbReference type="NCBI Taxonomy" id="652676"/>
    <lineage>
        <taxon>unclassified sequences</taxon>
        <taxon>metagenomes</taxon>
        <taxon>ecological metagenomes</taxon>
    </lineage>
</organism>
<name>A0A3B1A9K3_9ZZZZ</name>